<proteinExistence type="predicted"/>
<reference evidence="1" key="1">
    <citation type="submission" date="2020-04" db="EMBL/GenBank/DDBJ databases">
        <authorList>
            <person name="Broberg M."/>
        </authorList>
    </citation>
    <scope>NUCLEOTIDE SEQUENCE</scope>
</reference>
<comment type="caution">
    <text evidence="1">The sequence shown here is derived from an EMBL/GenBank/DDBJ whole genome shotgun (WGS) entry which is preliminary data.</text>
</comment>
<evidence type="ECO:0000313" key="1">
    <source>
        <dbReference type="EMBL" id="CAG9950931.1"/>
    </source>
</evidence>
<dbReference type="EMBL" id="CADEHS020000210">
    <property type="protein sequence ID" value="CAG9950931.1"/>
    <property type="molecule type" value="Genomic_DNA"/>
</dbReference>
<reference evidence="1" key="2">
    <citation type="submission" date="2021-10" db="EMBL/GenBank/DDBJ databases">
        <authorList>
            <person name="Piombo E."/>
        </authorList>
    </citation>
    <scope>NUCLEOTIDE SEQUENCE</scope>
</reference>
<protein>
    <submittedName>
        <fullName evidence="1">Uncharacterized protein</fullName>
    </submittedName>
</protein>
<dbReference type="Proteomes" id="UP000836387">
    <property type="component" value="Unassembled WGS sequence"/>
</dbReference>
<sequence>MRPLADYIGPNVVNTHEVLRLASRGRPKAVHLISTTSTLPRHKGLDLTKDDLEYGYGTSKYAAERLVAAARWRGLRASVHRLPYVTASTSTGCFRRDRGDFLHKLV</sequence>
<name>A0ACA9UCI1_BIOOC</name>
<gene>
    <name evidence="1" type="ORF">CRV2_00019166</name>
</gene>
<evidence type="ECO:0000313" key="2">
    <source>
        <dbReference type="Proteomes" id="UP000836387"/>
    </source>
</evidence>
<keyword evidence="2" id="KW-1185">Reference proteome</keyword>
<accession>A0ACA9UCI1</accession>
<organism evidence="1 2">
    <name type="scientific">Clonostachys rosea f. rosea IK726</name>
    <dbReference type="NCBI Taxonomy" id="1349383"/>
    <lineage>
        <taxon>Eukaryota</taxon>
        <taxon>Fungi</taxon>
        <taxon>Dikarya</taxon>
        <taxon>Ascomycota</taxon>
        <taxon>Pezizomycotina</taxon>
        <taxon>Sordariomycetes</taxon>
        <taxon>Hypocreomycetidae</taxon>
        <taxon>Hypocreales</taxon>
        <taxon>Bionectriaceae</taxon>
        <taxon>Clonostachys</taxon>
    </lineage>
</organism>